<dbReference type="InterPro" id="IPR000868">
    <property type="entry name" value="Isochorismatase-like_dom"/>
</dbReference>
<evidence type="ECO:0000256" key="2">
    <source>
        <dbReference type="ARBA" id="ARBA00022801"/>
    </source>
</evidence>
<dbReference type="PANTHER" id="PTHR43540">
    <property type="entry name" value="PEROXYUREIDOACRYLATE/UREIDOACRYLATE AMIDOHYDROLASE-RELATED"/>
    <property type="match status" value="1"/>
</dbReference>
<organism evidence="4 5">
    <name type="scientific">Heyndrickxia acidicola</name>
    <dbReference type="NCBI Taxonomy" id="209389"/>
    <lineage>
        <taxon>Bacteria</taxon>
        <taxon>Bacillati</taxon>
        <taxon>Bacillota</taxon>
        <taxon>Bacilli</taxon>
        <taxon>Bacillales</taxon>
        <taxon>Bacillaceae</taxon>
        <taxon>Heyndrickxia</taxon>
    </lineage>
</organism>
<gene>
    <name evidence="4" type="ORF">P4T90_01655</name>
</gene>
<protein>
    <submittedName>
        <fullName evidence="4">Isochorismatase family protein</fullName>
    </submittedName>
</protein>
<proteinExistence type="inferred from homology"/>
<sequence>MNHALLVIDAQQELIEGKDGEEAVWKKDHLIQNINEAVEKALKEEHFIVFIRDLDVAEGKGKGFDIHQAIKVPAASRIYDKKATNSFYGTPLLDVLKENKIGHLVIMGCKTEHCIDSAVRTATVNGFDVTLVEDGHSTSSTKVLPAEQIIEHHNQILHGHYNVDHFSVVRKAKDDLFEPPHDMYRQQG</sequence>
<dbReference type="RefSeq" id="WP_066268423.1">
    <property type="nucleotide sequence ID" value="NZ_JARMAB010000003.1"/>
</dbReference>
<dbReference type="Pfam" id="PF00857">
    <property type="entry name" value="Isochorismatase"/>
    <property type="match status" value="1"/>
</dbReference>
<reference evidence="4 5" key="1">
    <citation type="submission" date="2023-03" db="EMBL/GenBank/DDBJ databases">
        <title>Bacillus Genome Sequencing.</title>
        <authorList>
            <person name="Dunlap C."/>
        </authorList>
    </citation>
    <scope>NUCLEOTIDE SEQUENCE [LARGE SCALE GENOMIC DNA]</scope>
    <source>
        <strain evidence="4 5">B-23453</strain>
    </source>
</reference>
<evidence type="ECO:0000259" key="3">
    <source>
        <dbReference type="Pfam" id="PF00857"/>
    </source>
</evidence>
<dbReference type="EMBL" id="JARMAB010000003">
    <property type="protein sequence ID" value="MED1201789.1"/>
    <property type="molecule type" value="Genomic_DNA"/>
</dbReference>
<dbReference type="InterPro" id="IPR036380">
    <property type="entry name" value="Isochorismatase-like_sf"/>
</dbReference>
<dbReference type="PANTHER" id="PTHR43540:SF14">
    <property type="entry name" value="ISOCHORISMATASE"/>
    <property type="match status" value="1"/>
</dbReference>
<name>A0ABU6MBI8_9BACI</name>
<evidence type="ECO:0000313" key="4">
    <source>
        <dbReference type="EMBL" id="MED1201789.1"/>
    </source>
</evidence>
<feature type="domain" description="Isochorismatase-like" evidence="3">
    <location>
        <begin position="4"/>
        <end position="141"/>
    </location>
</feature>
<dbReference type="SUPFAM" id="SSF52499">
    <property type="entry name" value="Isochorismatase-like hydrolases"/>
    <property type="match status" value="1"/>
</dbReference>
<keyword evidence="5" id="KW-1185">Reference proteome</keyword>
<comment type="similarity">
    <text evidence="1">Belongs to the isochorismatase family.</text>
</comment>
<dbReference type="InterPro" id="IPR050272">
    <property type="entry name" value="Isochorismatase-like_hydrls"/>
</dbReference>
<evidence type="ECO:0000313" key="5">
    <source>
        <dbReference type="Proteomes" id="UP001341444"/>
    </source>
</evidence>
<accession>A0ABU6MBI8</accession>
<dbReference type="Proteomes" id="UP001341444">
    <property type="component" value="Unassembled WGS sequence"/>
</dbReference>
<dbReference type="Gene3D" id="3.40.50.850">
    <property type="entry name" value="Isochorismatase-like"/>
    <property type="match status" value="1"/>
</dbReference>
<comment type="caution">
    <text evidence="4">The sequence shown here is derived from an EMBL/GenBank/DDBJ whole genome shotgun (WGS) entry which is preliminary data.</text>
</comment>
<keyword evidence="2" id="KW-0378">Hydrolase</keyword>
<evidence type="ECO:0000256" key="1">
    <source>
        <dbReference type="ARBA" id="ARBA00006336"/>
    </source>
</evidence>